<proteinExistence type="predicted"/>
<accession>A0A2H1FHL4</accession>
<protein>
    <submittedName>
        <fullName evidence="1">Uncharacterized protein</fullName>
    </submittedName>
</protein>
<evidence type="ECO:0000313" key="1">
    <source>
        <dbReference type="EMBL" id="SMH72259.1"/>
    </source>
</evidence>
<dbReference type="AlphaFoldDB" id="A0A2H1FHL4"/>
<name>A0A2H1FHL4_9ARCH</name>
<reference evidence="2" key="1">
    <citation type="submission" date="2017-03" db="EMBL/GenBank/DDBJ databases">
        <authorList>
            <person name="Herbold C."/>
        </authorList>
    </citation>
    <scope>NUCLEOTIDE SEQUENCE [LARGE SCALE GENOMIC DNA]</scope>
</reference>
<dbReference type="EMBL" id="LT841358">
    <property type="protein sequence ID" value="SMH72259.1"/>
    <property type="molecule type" value="Genomic_DNA"/>
</dbReference>
<sequence>MMIIIIATKKSLNDNDFLLSNCLTTSMNKNMTVNDMNLSAMPPLTRIDKNNVAVIQYKVKISNLNPLFMEFSKINATKIIGMR</sequence>
<gene>
    <name evidence="1" type="ORF">NCS_30099</name>
</gene>
<keyword evidence="2" id="KW-1185">Reference proteome</keyword>
<organism evidence="1 2">
    <name type="scientific">Candidatus Nitrosotalea okcheonensis</name>
    <dbReference type="NCBI Taxonomy" id="1903276"/>
    <lineage>
        <taxon>Archaea</taxon>
        <taxon>Nitrososphaerota</taxon>
        <taxon>Nitrososphaeria</taxon>
        <taxon>Nitrosotaleales</taxon>
        <taxon>Nitrosotaleaceae</taxon>
        <taxon>Nitrosotalea</taxon>
    </lineage>
</organism>
<evidence type="ECO:0000313" key="2">
    <source>
        <dbReference type="Proteomes" id="UP000230607"/>
    </source>
</evidence>
<dbReference type="Proteomes" id="UP000230607">
    <property type="component" value="Chromosome 1"/>
</dbReference>